<proteinExistence type="predicted"/>
<evidence type="ECO:0000256" key="2">
    <source>
        <dbReference type="ARBA" id="ARBA00022692"/>
    </source>
</evidence>
<evidence type="ECO:0000256" key="3">
    <source>
        <dbReference type="ARBA" id="ARBA00022989"/>
    </source>
</evidence>
<dbReference type="EMBL" id="FNHZ01000001">
    <property type="protein sequence ID" value="SDM52815.1"/>
    <property type="molecule type" value="Genomic_DNA"/>
</dbReference>
<dbReference type="NCBIfam" id="TIGR00367">
    <property type="entry name" value="calcium/sodium antiporter"/>
    <property type="match status" value="1"/>
</dbReference>
<feature type="transmembrane region" description="Helical" evidence="5">
    <location>
        <begin position="300"/>
        <end position="319"/>
    </location>
</feature>
<feature type="transmembrane region" description="Helical" evidence="5">
    <location>
        <begin position="173"/>
        <end position="193"/>
    </location>
</feature>
<feature type="transmembrane region" description="Helical" evidence="5">
    <location>
        <begin position="135"/>
        <end position="152"/>
    </location>
</feature>
<feature type="transmembrane region" description="Helical" evidence="5">
    <location>
        <begin position="83"/>
        <end position="101"/>
    </location>
</feature>
<feature type="transmembrane region" description="Helical" evidence="5">
    <location>
        <begin position="247"/>
        <end position="266"/>
    </location>
</feature>
<gene>
    <name evidence="7" type="ORF">SAMN05216544_0547</name>
</gene>
<dbReference type="OrthoDB" id="9794225at2"/>
<dbReference type="Proteomes" id="UP000187651">
    <property type="component" value="Unassembled WGS sequence"/>
</dbReference>
<accession>A0A1G9TZY4</accession>
<organism evidence="7 8">
    <name type="scientific">Lachnospira pectinoschiza</name>
    <dbReference type="NCBI Taxonomy" id="28052"/>
    <lineage>
        <taxon>Bacteria</taxon>
        <taxon>Bacillati</taxon>
        <taxon>Bacillota</taxon>
        <taxon>Clostridia</taxon>
        <taxon>Lachnospirales</taxon>
        <taxon>Lachnospiraceae</taxon>
        <taxon>Lachnospira</taxon>
    </lineage>
</organism>
<keyword evidence="3 5" id="KW-1133">Transmembrane helix</keyword>
<dbReference type="PANTHER" id="PTHR10846:SF8">
    <property type="entry name" value="INNER MEMBRANE PROTEIN YRBG"/>
    <property type="match status" value="1"/>
</dbReference>
<dbReference type="InterPro" id="IPR004837">
    <property type="entry name" value="NaCa_Exmemb"/>
</dbReference>
<dbReference type="AlphaFoldDB" id="A0A1G9TZY4"/>
<feature type="domain" description="Sodium/calcium exchanger membrane region" evidence="6">
    <location>
        <begin position="9"/>
        <end position="149"/>
    </location>
</feature>
<feature type="transmembrane region" description="Helical" evidence="5">
    <location>
        <begin position="106"/>
        <end position="123"/>
    </location>
</feature>
<dbReference type="RefSeq" id="WP_074520803.1">
    <property type="nucleotide sequence ID" value="NZ_FNHZ01000001.1"/>
</dbReference>
<evidence type="ECO:0000256" key="1">
    <source>
        <dbReference type="ARBA" id="ARBA00004141"/>
    </source>
</evidence>
<evidence type="ECO:0000313" key="8">
    <source>
        <dbReference type="Proteomes" id="UP000187651"/>
    </source>
</evidence>
<comment type="subcellular location">
    <subcellularLocation>
        <location evidence="1">Membrane</location>
        <topology evidence="1">Multi-pass membrane protein</topology>
    </subcellularLocation>
</comment>
<keyword evidence="2 5" id="KW-0812">Transmembrane</keyword>
<sequence length="320" mass="33870">MDFLSLLKFILFLVVGFALLVKGADWFVEGAAGVAVKLGIPEIIVGLTIVAMGTSAPEAAVSITSAFKGSADITIGNVVGSNIINVAIILGLTAVITTVAVLKTTIFIDIPFTLVVTLVLLVLGLDGQVSRVDGIILWVLFIGYLAYLFIWTKKNKDNGEAEESDEIEAGKKLPIWKLLCLIVIGVVLIVFGSNVAVDGAKGIAKICGMSDRLIGLTIVALGTSLPELVTSVTAARRGNADLAVGNIVGSNIFNILFVVGTSALIIPVTFQTAFIIDTIIAAVVMVLLFLCVVRKKELNRLGGFVLLISYLAYFIYLLVK</sequence>
<feature type="domain" description="Sodium/calcium exchanger membrane region" evidence="6">
    <location>
        <begin position="178"/>
        <end position="318"/>
    </location>
</feature>
<dbReference type="GO" id="GO:0005262">
    <property type="term" value="F:calcium channel activity"/>
    <property type="evidence" value="ECO:0007669"/>
    <property type="project" value="TreeGrafter"/>
</dbReference>
<evidence type="ECO:0000256" key="5">
    <source>
        <dbReference type="SAM" id="Phobius"/>
    </source>
</evidence>
<dbReference type="GO" id="GO:0008273">
    <property type="term" value="F:calcium, potassium:sodium antiporter activity"/>
    <property type="evidence" value="ECO:0007669"/>
    <property type="project" value="TreeGrafter"/>
</dbReference>
<name>A0A1G9TZY4_9FIRM</name>
<feature type="transmembrane region" description="Helical" evidence="5">
    <location>
        <begin position="272"/>
        <end position="293"/>
    </location>
</feature>
<dbReference type="Gene3D" id="1.20.1420.30">
    <property type="entry name" value="NCX, central ion-binding region"/>
    <property type="match status" value="1"/>
</dbReference>
<evidence type="ECO:0000259" key="6">
    <source>
        <dbReference type="Pfam" id="PF01699"/>
    </source>
</evidence>
<keyword evidence="8" id="KW-1185">Reference proteome</keyword>
<dbReference type="InterPro" id="IPR004481">
    <property type="entry name" value="K/Na/Ca-exchanger"/>
</dbReference>
<evidence type="ECO:0000313" key="7">
    <source>
        <dbReference type="EMBL" id="SDM52815.1"/>
    </source>
</evidence>
<keyword evidence="4 5" id="KW-0472">Membrane</keyword>
<protein>
    <submittedName>
        <fullName evidence="7">Cation:H+ antiporter</fullName>
    </submittedName>
</protein>
<dbReference type="PANTHER" id="PTHR10846">
    <property type="entry name" value="SODIUM/POTASSIUM/CALCIUM EXCHANGER"/>
    <property type="match status" value="1"/>
</dbReference>
<evidence type="ECO:0000256" key="4">
    <source>
        <dbReference type="ARBA" id="ARBA00023136"/>
    </source>
</evidence>
<reference evidence="8" key="1">
    <citation type="submission" date="2016-10" db="EMBL/GenBank/DDBJ databases">
        <authorList>
            <person name="Varghese N."/>
            <person name="Submissions S."/>
        </authorList>
    </citation>
    <scope>NUCLEOTIDE SEQUENCE [LARGE SCALE GENOMIC DNA]</scope>
    <source>
        <strain evidence="8">M83</strain>
    </source>
</reference>
<dbReference type="GO" id="GO:0005886">
    <property type="term" value="C:plasma membrane"/>
    <property type="evidence" value="ECO:0007669"/>
    <property type="project" value="TreeGrafter"/>
</dbReference>
<dbReference type="GO" id="GO:0006874">
    <property type="term" value="P:intracellular calcium ion homeostasis"/>
    <property type="evidence" value="ECO:0007669"/>
    <property type="project" value="TreeGrafter"/>
</dbReference>
<dbReference type="InterPro" id="IPR044880">
    <property type="entry name" value="NCX_ion-bd_dom_sf"/>
</dbReference>
<dbReference type="Pfam" id="PF01699">
    <property type="entry name" value="Na_Ca_ex"/>
    <property type="match status" value="2"/>
</dbReference>